<protein>
    <submittedName>
        <fullName evidence="2">Uncharacterized protein</fullName>
    </submittedName>
</protein>
<accession>A0ABR1BIL9</accession>
<evidence type="ECO:0000256" key="1">
    <source>
        <dbReference type="SAM" id="MobiDB-lite"/>
    </source>
</evidence>
<name>A0ABR1BIL9_POLSC</name>
<proteinExistence type="predicted"/>
<evidence type="ECO:0000313" key="2">
    <source>
        <dbReference type="EMBL" id="KAK6642006.1"/>
    </source>
</evidence>
<sequence>MLSTLSVTLIGHISSSFLIRTTSRCGVWTGQEEEDEEEPRGNKTNPTPEEQQVRDTGGSPGAFSFLSTELRSVNHLELIESFIYMRGKGKSRSSPDHVVGVRNLFGGALGKRILTEKFIWTPRDAPIPKSYKTIY</sequence>
<dbReference type="EMBL" id="JAWJWF010000001">
    <property type="protein sequence ID" value="KAK6642006.1"/>
    <property type="molecule type" value="Genomic_DNA"/>
</dbReference>
<keyword evidence="3" id="KW-1185">Reference proteome</keyword>
<feature type="region of interest" description="Disordered" evidence="1">
    <location>
        <begin position="28"/>
        <end position="61"/>
    </location>
</feature>
<gene>
    <name evidence="2" type="ORF">RUM44_013729</name>
</gene>
<dbReference type="Proteomes" id="UP001359485">
    <property type="component" value="Unassembled WGS sequence"/>
</dbReference>
<comment type="caution">
    <text evidence="2">The sequence shown here is derived from an EMBL/GenBank/DDBJ whole genome shotgun (WGS) entry which is preliminary data.</text>
</comment>
<evidence type="ECO:0000313" key="3">
    <source>
        <dbReference type="Proteomes" id="UP001359485"/>
    </source>
</evidence>
<organism evidence="2 3">
    <name type="scientific">Polyplax serrata</name>
    <name type="common">Common mouse louse</name>
    <dbReference type="NCBI Taxonomy" id="468196"/>
    <lineage>
        <taxon>Eukaryota</taxon>
        <taxon>Metazoa</taxon>
        <taxon>Ecdysozoa</taxon>
        <taxon>Arthropoda</taxon>
        <taxon>Hexapoda</taxon>
        <taxon>Insecta</taxon>
        <taxon>Pterygota</taxon>
        <taxon>Neoptera</taxon>
        <taxon>Paraneoptera</taxon>
        <taxon>Psocodea</taxon>
        <taxon>Troctomorpha</taxon>
        <taxon>Phthiraptera</taxon>
        <taxon>Anoplura</taxon>
        <taxon>Polyplacidae</taxon>
        <taxon>Polyplax</taxon>
    </lineage>
</organism>
<reference evidence="2 3" key="1">
    <citation type="submission" date="2023-09" db="EMBL/GenBank/DDBJ databases">
        <title>Genomes of two closely related lineages of the louse Polyplax serrata with different host specificities.</title>
        <authorList>
            <person name="Martinu J."/>
            <person name="Tarabai H."/>
            <person name="Stefka J."/>
            <person name="Hypsa V."/>
        </authorList>
    </citation>
    <scope>NUCLEOTIDE SEQUENCE [LARGE SCALE GENOMIC DNA]</scope>
    <source>
        <strain evidence="2">98ZLc_SE</strain>
    </source>
</reference>